<dbReference type="Proteomes" id="UP001649381">
    <property type="component" value="Unassembled WGS sequence"/>
</dbReference>
<dbReference type="Gene3D" id="3.30.420.40">
    <property type="match status" value="2"/>
</dbReference>
<dbReference type="SUPFAM" id="SSF53067">
    <property type="entry name" value="Actin-like ATPase domain"/>
    <property type="match status" value="1"/>
</dbReference>
<gene>
    <name evidence="1" type="primary">pilM</name>
    <name evidence="1" type="ORF">L2716_10240</name>
</gene>
<dbReference type="RefSeq" id="WP_236334255.1">
    <property type="nucleotide sequence ID" value="NZ_JAKIJS010000001.1"/>
</dbReference>
<sequence>MKLFKSALPIFIVFQDDCIRYVTMKSQSPLVIHKIGETKLPAGIIQKGRILDKHALTKIVTSCVNNWKMKGKKVRFAIPDAISFIRKIPIPSTIPEKELDGYIQVELGATIHVPFDEPVFDLHKLKEEEEHIDYLLFAAPEAVMKDYMEVLNDAKLKPLDAELSSLAIYRLYYHLELVDPAKRYLLLNLERDGINGSAFYQHSPMFTRFISLNTIGQFSANEDHDFFDIDGRWNEVTTELGRIMNFYQFSLSDGAEFDAILVSGDHPQYEAFIEKVESEYDMKVIQIPEEKVKLERGLDVQREFFTTVGLGLRGSHRAG</sequence>
<reference evidence="1 2" key="1">
    <citation type="submission" date="2022-01" db="EMBL/GenBank/DDBJ databases">
        <title>Alkalihalobacillus sp. EGI L200015, a novel bacterium isolated from a salt lake sediment.</title>
        <authorList>
            <person name="Gao L."/>
            <person name="Fang B.-Z."/>
            <person name="Li W.-J."/>
        </authorList>
    </citation>
    <scope>NUCLEOTIDE SEQUENCE [LARGE SCALE GENOMIC DNA]</scope>
    <source>
        <strain evidence="1 2">KCTC 12718</strain>
    </source>
</reference>
<dbReference type="Pfam" id="PF11104">
    <property type="entry name" value="PilM_2"/>
    <property type="match status" value="1"/>
</dbReference>
<dbReference type="EMBL" id="JAKIJS010000001">
    <property type="protein sequence ID" value="MCF6138103.1"/>
    <property type="molecule type" value="Genomic_DNA"/>
</dbReference>
<evidence type="ECO:0000313" key="1">
    <source>
        <dbReference type="EMBL" id="MCF6138103.1"/>
    </source>
</evidence>
<keyword evidence="2" id="KW-1185">Reference proteome</keyword>
<evidence type="ECO:0000313" key="2">
    <source>
        <dbReference type="Proteomes" id="UP001649381"/>
    </source>
</evidence>
<organism evidence="1 2">
    <name type="scientific">Pseudalkalibacillus berkeleyi</name>
    <dbReference type="NCBI Taxonomy" id="1069813"/>
    <lineage>
        <taxon>Bacteria</taxon>
        <taxon>Bacillati</taxon>
        <taxon>Bacillota</taxon>
        <taxon>Bacilli</taxon>
        <taxon>Bacillales</taxon>
        <taxon>Fictibacillaceae</taxon>
        <taxon>Pseudalkalibacillus</taxon>
    </lineage>
</organism>
<accession>A0ABS9GZC5</accession>
<dbReference type="InterPro" id="IPR005883">
    <property type="entry name" value="PilM"/>
</dbReference>
<comment type="caution">
    <text evidence="1">The sequence shown here is derived from an EMBL/GenBank/DDBJ whole genome shotgun (WGS) entry which is preliminary data.</text>
</comment>
<dbReference type="Gene3D" id="3.30.1490.300">
    <property type="match status" value="1"/>
</dbReference>
<name>A0ABS9GZC5_9BACL</name>
<proteinExistence type="predicted"/>
<protein>
    <submittedName>
        <fullName evidence="1">Pilus assembly protein PilM</fullName>
    </submittedName>
</protein>
<dbReference type="InterPro" id="IPR043129">
    <property type="entry name" value="ATPase_NBD"/>
</dbReference>